<dbReference type="InterPro" id="IPR020845">
    <property type="entry name" value="AMP-binding_CS"/>
</dbReference>
<dbReference type="GO" id="GO:0016878">
    <property type="term" value="F:acid-thiol ligase activity"/>
    <property type="evidence" value="ECO:0007669"/>
    <property type="project" value="UniProtKB-ARBA"/>
</dbReference>
<dbReference type="SUPFAM" id="SSF56801">
    <property type="entry name" value="Acetyl-CoA synthetase-like"/>
    <property type="match status" value="1"/>
</dbReference>
<feature type="domain" description="AMP-binding enzyme C-terminal" evidence="2">
    <location>
        <begin position="436"/>
        <end position="510"/>
    </location>
</feature>
<dbReference type="InterPro" id="IPR050237">
    <property type="entry name" value="ATP-dep_AMP-bd_enzyme"/>
</dbReference>
<evidence type="ECO:0000313" key="4">
    <source>
        <dbReference type="Proteomes" id="UP000637002"/>
    </source>
</evidence>
<reference evidence="3" key="2">
    <citation type="submission" date="2020-09" db="EMBL/GenBank/DDBJ databases">
        <authorList>
            <person name="Sun Q."/>
            <person name="Zhou Y."/>
        </authorList>
    </citation>
    <scope>NUCLEOTIDE SEQUENCE</scope>
    <source>
        <strain evidence="3">CGMCC 1.12919</strain>
    </source>
</reference>
<reference evidence="3" key="1">
    <citation type="journal article" date="2014" name="Int. J. Syst. Evol. Microbiol.">
        <title>Complete genome sequence of Corynebacterium casei LMG S-19264T (=DSM 44701T), isolated from a smear-ripened cheese.</title>
        <authorList>
            <consortium name="US DOE Joint Genome Institute (JGI-PGF)"/>
            <person name="Walter F."/>
            <person name="Albersmeier A."/>
            <person name="Kalinowski J."/>
            <person name="Ruckert C."/>
        </authorList>
    </citation>
    <scope>NUCLEOTIDE SEQUENCE</scope>
    <source>
        <strain evidence="3">CGMCC 1.12919</strain>
    </source>
</reference>
<evidence type="ECO:0000313" key="3">
    <source>
        <dbReference type="EMBL" id="GGC72814.1"/>
    </source>
</evidence>
<organism evidence="3 4">
    <name type="scientific">Chelatococcus reniformis</name>
    <dbReference type="NCBI Taxonomy" id="1494448"/>
    <lineage>
        <taxon>Bacteria</taxon>
        <taxon>Pseudomonadati</taxon>
        <taxon>Pseudomonadota</taxon>
        <taxon>Alphaproteobacteria</taxon>
        <taxon>Hyphomicrobiales</taxon>
        <taxon>Chelatococcaceae</taxon>
        <taxon>Chelatococcus</taxon>
    </lineage>
</organism>
<dbReference type="Proteomes" id="UP000637002">
    <property type="component" value="Unassembled WGS sequence"/>
</dbReference>
<dbReference type="Gene3D" id="3.40.50.12780">
    <property type="entry name" value="N-terminal domain of ligase-like"/>
    <property type="match status" value="1"/>
</dbReference>
<feature type="domain" description="AMP-dependent synthetase/ligase" evidence="1">
    <location>
        <begin position="23"/>
        <end position="380"/>
    </location>
</feature>
<sequence length="525" mass="56539">MTSAAAVAPDEPVFFDLSSRVSAHARQQPAGEALVFEGQRVDWRTLNERINRLANLLVGRGVRPNDKVAILASPSAEYVEIFVGTLRAGACLVPLSPMASSEQLAGMIADSGAKVLFLSEGMRDLAAGFPADLLPLAAANAIGIDFAADGWASYKGLMEQASAADPGIAITPELDFNIIYSSGTTGVPKGIVHDHATRTLTLDNLAALGYGPGCRTLLATPLYSNTTIAAFLPTIGLGGTSVVMRKFDVTGYLDLAERERITHTMLVPVQYQRLLGDPSFAQRDLSAFQHKMCTSAPLRAALKREIVERWPGQLLEIYGMTEGGGACILDATAHPDKLDTVGQPAFGAEFKILDDDGRELPQGEIGEIAGRSGIMMKGYHNRPSATDAMIWYDAAGNKFFKSGDMGYFDEDGFLHLSDRKKDMIISGGFNVYATDLEKVLLSHPDVTDAAVIAVPSEQWGETPLAFVVLRDGADEGAEELRTWANERLGKPQRISEVVFLESLPRSPIGKVLKRELRAPYVQADA</sequence>
<dbReference type="InterPro" id="IPR000873">
    <property type="entry name" value="AMP-dep_synth/lig_dom"/>
</dbReference>
<dbReference type="PROSITE" id="PS00455">
    <property type="entry name" value="AMP_BINDING"/>
    <property type="match status" value="1"/>
</dbReference>
<dbReference type="EMBL" id="BMGG01000006">
    <property type="protein sequence ID" value="GGC72814.1"/>
    <property type="molecule type" value="Genomic_DNA"/>
</dbReference>
<dbReference type="InterPro" id="IPR045851">
    <property type="entry name" value="AMP-bd_C_sf"/>
</dbReference>
<dbReference type="InterPro" id="IPR042099">
    <property type="entry name" value="ANL_N_sf"/>
</dbReference>
<dbReference type="InterPro" id="IPR025110">
    <property type="entry name" value="AMP-bd_C"/>
</dbReference>
<comment type="caution">
    <text evidence="3">The sequence shown here is derived from an EMBL/GenBank/DDBJ whole genome shotgun (WGS) entry which is preliminary data.</text>
</comment>
<proteinExistence type="predicted"/>
<protein>
    <submittedName>
        <fullName evidence="3">4-coumarate--CoA ligase</fullName>
    </submittedName>
</protein>
<evidence type="ECO:0000259" key="2">
    <source>
        <dbReference type="Pfam" id="PF13193"/>
    </source>
</evidence>
<name>A0A916XHN1_9HYPH</name>
<gene>
    <name evidence="3" type="ORF">GCM10010994_33970</name>
</gene>
<keyword evidence="3" id="KW-0436">Ligase</keyword>
<dbReference type="Gene3D" id="3.30.300.30">
    <property type="match status" value="1"/>
</dbReference>
<dbReference type="PANTHER" id="PTHR43767">
    <property type="entry name" value="LONG-CHAIN-FATTY-ACID--COA LIGASE"/>
    <property type="match status" value="1"/>
</dbReference>
<evidence type="ECO:0000259" key="1">
    <source>
        <dbReference type="Pfam" id="PF00501"/>
    </source>
</evidence>
<dbReference type="RefSeq" id="WP_188610378.1">
    <property type="nucleotide sequence ID" value="NZ_BMGG01000006.1"/>
</dbReference>
<dbReference type="Pfam" id="PF00501">
    <property type="entry name" value="AMP-binding"/>
    <property type="match status" value="1"/>
</dbReference>
<dbReference type="Pfam" id="PF13193">
    <property type="entry name" value="AMP-binding_C"/>
    <property type="match status" value="1"/>
</dbReference>
<dbReference type="PANTHER" id="PTHR43767:SF1">
    <property type="entry name" value="NONRIBOSOMAL PEPTIDE SYNTHASE PES1 (EUROFUNG)-RELATED"/>
    <property type="match status" value="1"/>
</dbReference>
<dbReference type="AlphaFoldDB" id="A0A916XHN1"/>
<keyword evidence="4" id="KW-1185">Reference proteome</keyword>
<accession>A0A916XHN1</accession>